<feature type="region of interest" description="Disordered" evidence="1">
    <location>
        <begin position="62"/>
        <end position="86"/>
    </location>
</feature>
<sequence length="86" mass="10010">MNQILRKRLSAWQTEMRVERDAVRHRTFRARTIVDCKCNFEGNPPQDNCTKPFPRWLTGLFPTQRPLSGSENNGKKDFALDCDDSP</sequence>
<protein>
    <submittedName>
        <fullName evidence="2">Uncharacterized protein</fullName>
    </submittedName>
</protein>
<dbReference type="Proteomes" id="UP000318017">
    <property type="component" value="Chromosome"/>
</dbReference>
<evidence type="ECO:0000313" key="2">
    <source>
        <dbReference type="EMBL" id="QDV27311.1"/>
    </source>
</evidence>
<dbReference type="EMBL" id="CP036298">
    <property type="protein sequence ID" value="QDV27311.1"/>
    <property type="molecule type" value="Genomic_DNA"/>
</dbReference>
<evidence type="ECO:0000313" key="3">
    <source>
        <dbReference type="Proteomes" id="UP000318017"/>
    </source>
</evidence>
<gene>
    <name evidence="2" type="ORF">Q31a_56990</name>
</gene>
<dbReference type="AlphaFoldDB" id="A0A518GFD0"/>
<accession>A0A518GFD0</accession>
<name>A0A518GFD0_9BACT</name>
<proteinExistence type="predicted"/>
<organism evidence="2 3">
    <name type="scientific">Aureliella helgolandensis</name>
    <dbReference type="NCBI Taxonomy" id="2527968"/>
    <lineage>
        <taxon>Bacteria</taxon>
        <taxon>Pseudomonadati</taxon>
        <taxon>Planctomycetota</taxon>
        <taxon>Planctomycetia</taxon>
        <taxon>Pirellulales</taxon>
        <taxon>Pirellulaceae</taxon>
        <taxon>Aureliella</taxon>
    </lineage>
</organism>
<evidence type="ECO:0000256" key="1">
    <source>
        <dbReference type="SAM" id="MobiDB-lite"/>
    </source>
</evidence>
<keyword evidence="3" id="KW-1185">Reference proteome</keyword>
<dbReference type="KEGG" id="ahel:Q31a_56990"/>
<reference evidence="2 3" key="1">
    <citation type="submission" date="2019-02" db="EMBL/GenBank/DDBJ databases">
        <title>Deep-cultivation of Planctomycetes and their phenomic and genomic characterization uncovers novel biology.</title>
        <authorList>
            <person name="Wiegand S."/>
            <person name="Jogler M."/>
            <person name="Boedeker C."/>
            <person name="Pinto D."/>
            <person name="Vollmers J."/>
            <person name="Rivas-Marin E."/>
            <person name="Kohn T."/>
            <person name="Peeters S.H."/>
            <person name="Heuer A."/>
            <person name="Rast P."/>
            <person name="Oberbeckmann S."/>
            <person name="Bunk B."/>
            <person name="Jeske O."/>
            <person name="Meyerdierks A."/>
            <person name="Storesund J.E."/>
            <person name="Kallscheuer N."/>
            <person name="Luecker S."/>
            <person name="Lage O.M."/>
            <person name="Pohl T."/>
            <person name="Merkel B.J."/>
            <person name="Hornburger P."/>
            <person name="Mueller R.-W."/>
            <person name="Bruemmer F."/>
            <person name="Labrenz M."/>
            <person name="Spormann A.M."/>
            <person name="Op den Camp H."/>
            <person name="Overmann J."/>
            <person name="Amann R."/>
            <person name="Jetten M.S.M."/>
            <person name="Mascher T."/>
            <person name="Medema M.H."/>
            <person name="Devos D.P."/>
            <person name="Kaster A.-K."/>
            <person name="Ovreas L."/>
            <person name="Rohde M."/>
            <person name="Galperin M.Y."/>
            <person name="Jogler C."/>
        </authorList>
    </citation>
    <scope>NUCLEOTIDE SEQUENCE [LARGE SCALE GENOMIC DNA]</scope>
    <source>
        <strain evidence="2 3">Q31a</strain>
    </source>
</reference>